<dbReference type="Proteomes" id="UP000214606">
    <property type="component" value="Chromosome"/>
</dbReference>
<keyword evidence="3" id="KW-0067">ATP-binding</keyword>
<accession>A0A223E1F0</accession>
<dbReference type="EMBL" id="CP017703">
    <property type="protein sequence ID" value="ASS89039.1"/>
    <property type="molecule type" value="Genomic_DNA"/>
</dbReference>
<name>A0A223E1F0_9BACI</name>
<dbReference type="SUPFAM" id="SSF52540">
    <property type="entry name" value="P-loop containing nucleoside triphosphate hydrolases"/>
    <property type="match status" value="1"/>
</dbReference>
<dbReference type="Pfam" id="PF00005">
    <property type="entry name" value="ABC_tran"/>
    <property type="match status" value="1"/>
</dbReference>
<organism evidence="5 6">
    <name type="scientific">Aeribacillus pallidus</name>
    <dbReference type="NCBI Taxonomy" id="33936"/>
    <lineage>
        <taxon>Bacteria</taxon>
        <taxon>Bacillati</taxon>
        <taxon>Bacillota</taxon>
        <taxon>Bacilli</taxon>
        <taxon>Bacillales</taxon>
        <taxon>Bacillaceae</taxon>
        <taxon>Aeribacillus</taxon>
    </lineage>
</organism>
<evidence type="ECO:0000259" key="4">
    <source>
        <dbReference type="PROSITE" id="PS50893"/>
    </source>
</evidence>
<keyword evidence="2" id="KW-0547">Nucleotide-binding</keyword>
<dbReference type="PROSITE" id="PS50893">
    <property type="entry name" value="ABC_TRANSPORTER_2"/>
    <property type="match status" value="1"/>
</dbReference>
<dbReference type="Gene3D" id="3.40.50.300">
    <property type="entry name" value="P-loop containing nucleotide triphosphate hydrolases"/>
    <property type="match status" value="1"/>
</dbReference>
<dbReference type="KEGG" id="apak:AP3564_01060"/>
<dbReference type="SMART" id="SM00382">
    <property type="entry name" value="AAA"/>
    <property type="match status" value="1"/>
</dbReference>
<evidence type="ECO:0000256" key="1">
    <source>
        <dbReference type="ARBA" id="ARBA00022448"/>
    </source>
</evidence>
<gene>
    <name evidence="5" type="ORF">AP3564_01060</name>
</gene>
<protein>
    <recommendedName>
        <fullName evidence="4">ABC transporter domain-containing protein</fullName>
    </recommendedName>
</protein>
<dbReference type="InterPro" id="IPR051782">
    <property type="entry name" value="ABC_Transporter_VariousFunc"/>
</dbReference>
<dbReference type="GO" id="GO:0005524">
    <property type="term" value="F:ATP binding"/>
    <property type="evidence" value="ECO:0007669"/>
    <property type="project" value="UniProtKB-KW"/>
</dbReference>
<reference evidence="5 6" key="1">
    <citation type="submission" date="2016-10" db="EMBL/GenBank/DDBJ databases">
        <title>The whole genome sequencing and assembly of Aeribacillus pallidus KCTC3564 strain.</title>
        <authorList>
            <person name="Lee Y.-J."/>
            <person name="Park M.-K."/>
            <person name="Yi H."/>
            <person name="Bahn Y.-S."/>
            <person name="Kim J.F."/>
            <person name="Lee D.-W."/>
        </authorList>
    </citation>
    <scope>NUCLEOTIDE SEQUENCE [LARGE SCALE GENOMIC DNA]</scope>
    <source>
        <strain evidence="5 6">KCTC3564</strain>
    </source>
</reference>
<evidence type="ECO:0000313" key="6">
    <source>
        <dbReference type="Proteomes" id="UP000214606"/>
    </source>
</evidence>
<feature type="domain" description="ABC transporter" evidence="4">
    <location>
        <begin position="2"/>
        <end position="221"/>
    </location>
</feature>
<dbReference type="InterPro" id="IPR003439">
    <property type="entry name" value="ABC_transporter-like_ATP-bd"/>
</dbReference>
<dbReference type="AlphaFoldDB" id="A0A223E1F0"/>
<evidence type="ECO:0000256" key="3">
    <source>
        <dbReference type="ARBA" id="ARBA00022840"/>
    </source>
</evidence>
<dbReference type="InterPro" id="IPR003593">
    <property type="entry name" value="AAA+_ATPase"/>
</dbReference>
<dbReference type="CDD" id="cd03230">
    <property type="entry name" value="ABC_DR_subfamily_A"/>
    <property type="match status" value="1"/>
</dbReference>
<dbReference type="PANTHER" id="PTHR42939">
    <property type="entry name" value="ABC TRANSPORTER ATP-BINDING PROTEIN ALBC-RELATED"/>
    <property type="match status" value="1"/>
</dbReference>
<keyword evidence="1" id="KW-0813">Transport</keyword>
<evidence type="ECO:0000313" key="5">
    <source>
        <dbReference type="EMBL" id="ASS89039.1"/>
    </source>
</evidence>
<dbReference type="PANTHER" id="PTHR42939:SF1">
    <property type="entry name" value="ABC TRANSPORTER ATP-BINDING PROTEIN ALBC-RELATED"/>
    <property type="match status" value="1"/>
</dbReference>
<proteinExistence type="predicted"/>
<dbReference type="RefSeq" id="WP_094244408.1">
    <property type="nucleotide sequence ID" value="NZ_CP017703.1"/>
</dbReference>
<evidence type="ECO:0000256" key="2">
    <source>
        <dbReference type="ARBA" id="ARBA00022741"/>
    </source>
</evidence>
<dbReference type="GO" id="GO:0016887">
    <property type="term" value="F:ATP hydrolysis activity"/>
    <property type="evidence" value="ECO:0007669"/>
    <property type="project" value="InterPro"/>
</dbReference>
<dbReference type="InterPro" id="IPR027417">
    <property type="entry name" value="P-loop_NTPase"/>
</dbReference>
<sequence>MIKVNNLKKSYRIEILKGVTFRLESKKIYCLLGRNGAGKTTLLKILSGILTYDSGEIIVKNNQKLDELVYYVSEKPTFLEYLSGFDNLDFIQKIHKLNLSNNDLKKFVENMGIQSFVDELVISYSHGMKHQLALAVAFLNRPKILFLDEPLVSLDPVNIAFFRDKIVRYAREGNTVLISTHMIPIAHKLADEILLLKNGHIYQFENNFNEKDLENYILHII</sequence>